<dbReference type="GO" id="GO:0006935">
    <property type="term" value="P:chemotaxis"/>
    <property type="evidence" value="ECO:0007669"/>
    <property type="project" value="UniProtKB-KW"/>
</dbReference>
<dbReference type="GO" id="GO:0004888">
    <property type="term" value="F:transmembrane signaling receptor activity"/>
    <property type="evidence" value="ECO:0007669"/>
    <property type="project" value="InterPro"/>
</dbReference>
<dbReference type="InterPro" id="IPR004090">
    <property type="entry name" value="Chemotax_Me-accpt_rcpt"/>
</dbReference>
<dbReference type="Pfam" id="PF00672">
    <property type="entry name" value="HAMP"/>
    <property type="match status" value="1"/>
</dbReference>
<keyword evidence="1" id="KW-0145">Chemotaxis</keyword>
<evidence type="ECO:0000256" key="4">
    <source>
        <dbReference type="SAM" id="Phobius"/>
    </source>
</evidence>
<dbReference type="InterPro" id="IPR004089">
    <property type="entry name" value="MCPsignal_dom"/>
</dbReference>
<gene>
    <name evidence="7" type="ORF">dnl_59360</name>
</gene>
<dbReference type="InterPro" id="IPR048904">
    <property type="entry name" value="Mcp40H-20-like_sensor"/>
</dbReference>
<dbReference type="KEGG" id="dli:dnl_59360"/>
<keyword evidence="3" id="KW-0807">Transducer</keyword>
<keyword evidence="4" id="KW-1133">Transmembrane helix</keyword>
<comment type="similarity">
    <text evidence="2">Belongs to the methyl-accepting chemotaxis (MCP) protein family.</text>
</comment>
<evidence type="ECO:0000259" key="5">
    <source>
        <dbReference type="PROSITE" id="PS50111"/>
    </source>
</evidence>
<proteinExistence type="inferred from homology"/>
<keyword evidence="4" id="KW-0812">Transmembrane</keyword>
<dbReference type="AlphaFoldDB" id="A0A975BD94"/>
<dbReference type="Gene3D" id="3.30.450.290">
    <property type="match status" value="1"/>
</dbReference>
<dbReference type="Gene3D" id="1.10.287.950">
    <property type="entry name" value="Methyl-accepting chemotaxis protein"/>
    <property type="match status" value="1"/>
</dbReference>
<dbReference type="PANTHER" id="PTHR43531">
    <property type="entry name" value="PROTEIN ICFG"/>
    <property type="match status" value="1"/>
</dbReference>
<dbReference type="PROSITE" id="PS50111">
    <property type="entry name" value="CHEMOTAXIS_TRANSDUC_2"/>
    <property type="match status" value="1"/>
</dbReference>
<dbReference type="Proteomes" id="UP000663720">
    <property type="component" value="Chromosome"/>
</dbReference>
<dbReference type="PRINTS" id="PR00260">
    <property type="entry name" value="CHEMTRNSDUCR"/>
</dbReference>
<reference evidence="7" key="1">
    <citation type="journal article" date="2021" name="Microb. Physiol.">
        <title>Proteogenomic Insights into the Physiology of Marine, Sulfate-Reducing, Filamentous Desulfonema limicola and Desulfonema magnum.</title>
        <authorList>
            <person name="Schnaars V."/>
            <person name="Wohlbrand L."/>
            <person name="Scheve S."/>
            <person name="Hinrichs C."/>
            <person name="Reinhardt R."/>
            <person name="Rabus R."/>
        </authorList>
    </citation>
    <scope>NUCLEOTIDE SEQUENCE</scope>
    <source>
        <strain evidence="7">5ac10</strain>
    </source>
</reference>
<name>A0A975BD94_9BACT</name>
<evidence type="ECO:0000256" key="2">
    <source>
        <dbReference type="ARBA" id="ARBA00029447"/>
    </source>
</evidence>
<dbReference type="GO" id="GO:0007165">
    <property type="term" value="P:signal transduction"/>
    <property type="evidence" value="ECO:0007669"/>
    <property type="project" value="UniProtKB-KW"/>
</dbReference>
<dbReference type="InterPro" id="IPR051310">
    <property type="entry name" value="MCP_chemotaxis"/>
</dbReference>
<dbReference type="PANTHER" id="PTHR43531:SF11">
    <property type="entry name" value="METHYL-ACCEPTING CHEMOTAXIS PROTEIN 3"/>
    <property type="match status" value="1"/>
</dbReference>
<dbReference type="InterPro" id="IPR003660">
    <property type="entry name" value="HAMP_dom"/>
</dbReference>
<feature type="transmembrane region" description="Helical" evidence="4">
    <location>
        <begin position="195"/>
        <end position="213"/>
    </location>
</feature>
<dbReference type="GO" id="GO:0005886">
    <property type="term" value="C:plasma membrane"/>
    <property type="evidence" value="ECO:0007669"/>
    <property type="project" value="TreeGrafter"/>
</dbReference>
<dbReference type="PROSITE" id="PS50885">
    <property type="entry name" value="HAMP"/>
    <property type="match status" value="1"/>
</dbReference>
<feature type="domain" description="Methyl-accepting transducer" evidence="5">
    <location>
        <begin position="258"/>
        <end position="487"/>
    </location>
</feature>
<keyword evidence="8" id="KW-1185">Reference proteome</keyword>
<feature type="transmembrane region" description="Helical" evidence="4">
    <location>
        <begin position="12"/>
        <end position="32"/>
    </location>
</feature>
<dbReference type="Pfam" id="PF00015">
    <property type="entry name" value="MCPsignal"/>
    <property type="match status" value="1"/>
</dbReference>
<dbReference type="CDD" id="cd06225">
    <property type="entry name" value="HAMP"/>
    <property type="match status" value="1"/>
</dbReference>
<keyword evidence="4" id="KW-0472">Membrane</keyword>
<dbReference type="Pfam" id="PF21563">
    <property type="entry name" value="Mcp40H-20_sensor"/>
    <property type="match status" value="1"/>
</dbReference>
<dbReference type="RefSeq" id="WP_207689355.1">
    <property type="nucleotide sequence ID" value="NZ_CP061799.1"/>
</dbReference>
<evidence type="ECO:0000313" key="7">
    <source>
        <dbReference type="EMBL" id="QTA83524.1"/>
    </source>
</evidence>
<evidence type="ECO:0000313" key="8">
    <source>
        <dbReference type="Proteomes" id="UP000663720"/>
    </source>
</evidence>
<evidence type="ECO:0000256" key="3">
    <source>
        <dbReference type="PROSITE-ProRule" id="PRU00284"/>
    </source>
</evidence>
<feature type="domain" description="HAMP" evidence="6">
    <location>
        <begin position="215"/>
        <end position="267"/>
    </location>
</feature>
<dbReference type="CDD" id="cd11386">
    <property type="entry name" value="MCP_signal"/>
    <property type="match status" value="1"/>
</dbReference>
<evidence type="ECO:0000259" key="6">
    <source>
        <dbReference type="PROSITE" id="PS50885"/>
    </source>
</evidence>
<dbReference type="SMART" id="SM00283">
    <property type="entry name" value="MA"/>
    <property type="match status" value="1"/>
</dbReference>
<evidence type="ECO:0000256" key="1">
    <source>
        <dbReference type="ARBA" id="ARBA00022500"/>
    </source>
</evidence>
<sequence>MKIIEAVRKKIWVKFMITLFPILILVTGVIAVQNIRSQITLFTEQVKHESESLALTIEGSIFDALAEGNNDMVRKQFQSLKDRVSGIDVYVFDFNKHITFATSLDNLGKSVDSLVSPKKGIEIITQAVEKGIDKTEPFEEKIEGKMCLTTVMPILNEDRCYHCHGSSRKILGGIMIRNSTDRALAAINKSRITSIQTGIAGLIVIIWVVYLLFQSMINKPVIKVLELAKKLGAGDLSYDLKVKGCNEISHMCMGLNKARENLRQMIIEISSAACTISETASSQAASIEQTGASMEEIAAMSSEININIQHTEKVMHKNIMRSGQSLKALTELTQNINKIESQSDQIFVIIKNIDEIAFQTNLLALNAAIESARAGESGKGFGVVAGEVKTLAQRTADAAKSTQELLHHNMQQVSQAARSVKEINESFSVIIETATEIGEKNTAFSGAISQIVKGLEQISTAVHEIDKKTQQNAAISEELASETKSFKV</sequence>
<dbReference type="SUPFAM" id="SSF58104">
    <property type="entry name" value="Methyl-accepting chemotaxis protein (MCP) signaling domain"/>
    <property type="match status" value="1"/>
</dbReference>
<organism evidence="7 8">
    <name type="scientific">Desulfonema limicola</name>
    <dbReference type="NCBI Taxonomy" id="45656"/>
    <lineage>
        <taxon>Bacteria</taxon>
        <taxon>Pseudomonadati</taxon>
        <taxon>Thermodesulfobacteriota</taxon>
        <taxon>Desulfobacteria</taxon>
        <taxon>Desulfobacterales</taxon>
        <taxon>Desulfococcaceae</taxon>
        <taxon>Desulfonema</taxon>
    </lineage>
</organism>
<dbReference type="EMBL" id="CP061799">
    <property type="protein sequence ID" value="QTA83524.1"/>
    <property type="molecule type" value="Genomic_DNA"/>
</dbReference>
<accession>A0A975BD94</accession>
<protein>
    <submittedName>
        <fullName evidence="7">Methyl-accepting chemotaxis protein signailing-domain-containing protein, HAMP domain-containing</fullName>
    </submittedName>
</protein>